<evidence type="ECO:0000313" key="1">
    <source>
        <dbReference type="EMBL" id="OKL51227.1"/>
    </source>
</evidence>
<comment type="caution">
    <text evidence="1">The sequence shown here is derived from an EMBL/GenBank/DDBJ whole genome shotgun (WGS) entry which is preliminary data.</text>
</comment>
<name>A0A1Q5PUJ1_9ACTO</name>
<dbReference type="Proteomes" id="UP000185628">
    <property type="component" value="Unassembled WGS sequence"/>
</dbReference>
<keyword evidence="2" id="KW-1185">Reference proteome</keyword>
<evidence type="ECO:0000313" key="2">
    <source>
        <dbReference type="Proteomes" id="UP000185628"/>
    </source>
</evidence>
<organism evidence="1 2">
    <name type="scientific">Bowdeniella nasicola</name>
    <dbReference type="NCBI Taxonomy" id="208480"/>
    <lineage>
        <taxon>Bacteria</taxon>
        <taxon>Bacillati</taxon>
        <taxon>Actinomycetota</taxon>
        <taxon>Actinomycetes</taxon>
        <taxon>Actinomycetales</taxon>
        <taxon>Actinomycetaceae</taxon>
        <taxon>Bowdeniella</taxon>
    </lineage>
</organism>
<accession>A0A1Q5PUJ1</accession>
<dbReference type="EMBL" id="MQVR01000166">
    <property type="protein sequence ID" value="OKL51227.1"/>
    <property type="molecule type" value="Genomic_DNA"/>
</dbReference>
<sequence length="129" mass="14079">LERGGIFEAKGGKARLLSPSHLEGAWDAAADERVSVWEATVRLAAVMSKDGADKVAELLPSVQTRVNLDAVKELGFLLFHEAEKKKDTKDAILFNGLVSAWGDVTEQARKYASTPRSSQQAFDFDEDEG</sequence>
<feature type="non-terminal residue" evidence="1">
    <location>
        <position position="1"/>
    </location>
</feature>
<reference evidence="2" key="1">
    <citation type="submission" date="2016-12" db="EMBL/GenBank/DDBJ databases">
        <authorList>
            <person name="Meng X."/>
        </authorList>
    </citation>
    <scope>NUCLEOTIDE SEQUENCE [LARGE SCALE GENOMIC DNA]</scope>
    <source>
        <strain evidence="2">DSM 19116</strain>
    </source>
</reference>
<proteinExistence type="predicted"/>
<dbReference type="AlphaFoldDB" id="A0A1Q5PUJ1"/>
<protein>
    <submittedName>
        <fullName evidence="1">Uncharacterized protein</fullName>
    </submittedName>
</protein>
<gene>
    <name evidence="1" type="ORF">BSZ39_12830</name>
</gene>